<dbReference type="GO" id="GO:0005524">
    <property type="term" value="F:ATP binding"/>
    <property type="evidence" value="ECO:0007669"/>
    <property type="project" value="UniProtKB-KW"/>
</dbReference>
<dbReference type="PROSITE" id="PS50893">
    <property type="entry name" value="ABC_TRANSPORTER_2"/>
    <property type="match status" value="1"/>
</dbReference>
<keyword evidence="8" id="KW-1185">Reference proteome</keyword>
<name>A0ABV6LV57_9ACTN</name>
<evidence type="ECO:0000256" key="5">
    <source>
        <dbReference type="ARBA" id="ARBA00023251"/>
    </source>
</evidence>
<evidence type="ECO:0000313" key="7">
    <source>
        <dbReference type="EMBL" id="MFC0526202.1"/>
    </source>
</evidence>
<dbReference type="InterPro" id="IPR050763">
    <property type="entry name" value="ABC_transporter_ATP-binding"/>
</dbReference>
<dbReference type="EMBL" id="JBHLUH010000003">
    <property type="protein sequence ID" value="MFC0526202.1"/>
    <property type="molecule type" value="Genomic_DNA"/>
</dbReference>
<proteinExistence type="predicted"/>
<reference evidence="7 8" key="1">
    <citation type="submission" date="2024-09" db="EMBL/GenBank/DDBJ databases">
        <authorList>
            <person name="Sun Q."/>
            <person name="Mori K."/>
        </authorList>
    </citation>
    <scope>NUCLEOTIDE SEQUENCE [LARGE SCALE GENOMIC DNA]</scope>
    <source>
        <strain evidence="7 8">TBRC 3947</strain>
    </source>
</reference>
<dbReference type="CDD" id="cd03230">
    <property type="entry name" value="ABC_DR_subfamily_A"/>
    <property type="match status" value="1"/>
</dbReference>
<organism evidence="7 8">
    <name type="scientific">Phytohabitans kaempferiae</name>
    <dbReference type="NCBI Taxonomy" id="1620943"/>
    <lineage>
        <taxon>Bacteria</taxon>
        <taxon>Bacillati</taxon>
        <taxon>Actinomycetota</taxon>
        <taxon>Actinomycetes</taxon>
        <taxon>Micromonosporales</taxon>
        <taxon>Micromonosporaceae</taxon>
    </lineage>
</organism>
<evidence type="ECO:0000256" key="3">
    <source>
        <dbReference type="ARBA" id="ARBA00022741"/>
    </source>
</evidence>
<sequence length="294" mass="32607">MRYGDNDVLKGVSFTAQRGEVLALLGPNGAGKTTTIEILEGFRIRSAGEVRVLGVDPGRGDEQWRARLGVVLQSWRDHSKWQVRELLAHLGRYYAAYSTPRIIRPWDADDLIDAVGLTPHAAKRVGQLSGGQRRRLDVAIGIVGRPELLFLDEPTASFDPEARREFHDLVHRLADIDDTTILLTTHDLDEAEKLADRILILAGGTIIADGSPDQLSRRISADAEVRWSRDGARFVHATGDATAFVRQLFAEHGDAIADLEVRRASLEDTYMAFVREYESGRGAAALRAFEEVTR</sequence>
<dbReference type="Pfam" id="PF00005">
    <property type="entry name" value="ABC_tran"/>
    <property type="match status" value="1"/>
</dbReference>
<evidence type="ECO:0000256" key="1">
    <source>
        <dbReference type="ARBA" id="ARBA00004202"/>
    </source>
</evidence>
<dbReference type="PROSITE" id="PS00211">
    <property type="entry name" value="ABC_TRANSPORTER_1"/>
    <property type="match status" value="1"/>
</dbReference>
<keyword evidence="5" id="KW-0046">Antibiotic resistance</keyword>
<dbReference type="InterPro" id="IPR003593">
    <property type="entry name" value="AAA+_ATPase"/>
</dbReference>
<dbReference type="SMART" id="SM00382">
    <property type="entry name" value="AAA"/>
    <property type="match status" value="1"/>
</dbReference>
<evidence type="ECO:0000313" key="8">
    <source>
        <dbReference type="Proteomes" id="UP001589867"/>
    </source>
</evidence>
<dbReference type="Gene3D" id="3.40.50.300">
    <property type="entry name" value="P-loop containing nucleotide triphosphate hydrolases"/>
    <property type="match status" value="1"/>
</dbReference>
<protein>
    <submittedName>
        <fullName evidence="7">ABC transporter ATP-binding protein</fullName>
    </submittedName>
</protein>
<dbReference type="RefSeq" id="WP_377243846.1">
    <property type="nucleotide sequence ID" value="NZ_JBHLUH010000003.1"/>
</dbReference>
<evidence type="ECO:0000256" key="2">
    <source>
        <dbReference type="ARBA" id="ARBA00022448"/>
    </source>
</evidence>
<dbReference type="SUPFAM" id="SSF52540">
    <property type="entry name" value="P-loop containing nucleoside triphosphate hydrolases"/>
    <property type="match status" value="1"/>
</dbReference>
<keyword evidence="3" id="KW-0547">Nucleotide-binding</keyword>
<dbReference type="PANTHER" id="PTHR42711">
    <property type="entry name" value="ABC TRANSPORTER ATP-BINDING PROTEIN"/>
    <property type="match status" value="1"/>
</dbReference>
<dbReference type="InterPro" id="IPR003439">
    <property type="entry name" value="ABC_transporter-like_ATP-bd"/>
</dbReference>
<comment type="subcellular location">
    <subcellularLocation>
        <location evidence="1">Cell membrane</location>
        <topology evidence="1">Peripheral membrane protein</topology>
    </subcellularLocation>
</comment>
<gene>
    <name evidence="7" type="ORF">ACFFIA_00805</name>
</gene>
<evidence type="ECO:0000256" key="4">
    <source>
        <dbReference type="ARBA" id="ARBA00022840"/>
    </source>
</evidence>
<dbReference type="InterPro" id="IPR017871">
    <property type="entry name" value="ABC_transporter-like_CS"/>
</dbReference>
<comment type="caution">
    <text evidence="7">The sequence shown here is derived from an EMBL/GenBank/DDBJ whole genome shotgun (WGS) entry which is preliminary data.</text>
</comment>
<dbReference type="Proteomes" id="UP001589867">
    <property type="component" value="Unassembled WGS sequence"/>
</dbReference>
<accession>A0ABV6LV57</accession>
<feature type="domain" description="ABC transporter" evidence="6">
    <location>
        <begin position="1"/>
        <end position="228"/>
    </location>
</feature>
<dbReference type="PANTHER" id="PTHR42711:SF17">
    <property type="entry name" value="ABC TRANSPORTER ATP-BINDING PROTEIN"/>
    <property type="match status" value="1"/>
</dbReference>
<keyword evidence="4 7" id="KW-0067">ATP-binding</keyword>
<evidence type="ECO:0000259" key="6">
    <source>
        <dbReference type="PROSITE" id="PS50893"/>
    </source>
</evidence>
<dbReference type="InterPro" id="IPR027417">
    <property type="entry name" value="P-loop_NTPase"/>
</dbReference>
<keyword evidence="2" id="KW-0813">Transport</keyword>